<dbReference type="SFLD" id="SFLDG00358">
    <property type="entry name" value="Main_(cytGST)"/>
    <property type="match status" value="1"/>
</dbReference>
<dbReference type="Pfam" id="PF00043">
    <property type="entry name" value="GST_C"/>
    <property type="match status" value="1"/>
</dbReference>
<dbReference type="InterPro" id="IPR036249">
    <property type="entry name" value="Thioredoxin-like_sf"/>
</dbReference>
<dbReference type="FunFam" id="1.20.1050.130:FF:000016">
    <property type="entry name" value="Glutathione S-transferase 1"/>
    <property type="match status" value="1"/>
</dbReference>
<dbReference type="InterPro" id="IPR010987">
    <property type="entry name" value="Glutathione-S-Trfase_C-like"/>
</dbReference>
<evidence type="ECO:0000256" key="6">
    <source>
        <dbReference type="RuleBase" id="RU003494"/>
    </source>
</evidence>
<dbReference type="GO" id="GO:0004364">
    <property type="term" value="F:glutathione transferase activity"/>
    <property type="evidence" value="ECO:0007669"/>
    <property type="project" value="UniProtKB-EC"/>
</dbReference>
<dbReference type="EMBL" id="JASBNA010000032">
    <property type="protein sequence ID" value="KAK7683194.1"/>
    <property type="molecule type" value="Genomic_DNA"/>
</dbReference>
<organism evidence="9 10">
    <name type="scientific">Cerrena zonata</name>
    <dbReference type="NCBI Taxonomy" id="2478898"/>
    <lineage>
        <taxon>Eukaryota</taxon>
        <taxon>Fungi</taxon>
        <taxon>Dikarya</taxon>
        <taxon>Basidiomycota</taxon>
        <taxon>Agaricomycotina</taxon>
        <taxon>Agaricomycetes</taxon>
        <taxon>Polyporales</taxon>
        <taxon>Cerrenaceae</taxon>
        <taxon>Cerrena</taxon>
    </lineage>
</organism>
<dbReference type="PROSITE" id="PS50405">
    <property type="entry name" value="GST_CTER"/>
    <property type="match status" value="1"/>
</dbReference>
<protein>
    <recommendedName>
        <fullName evidence="2">glutathione transferase</fullName>
        <ecNumber evidence="2">2.5.1.18</ecNumber>
    </recommendedName>
</protein>
<comment type="catalytic activity">
    <reaction evidence="4">
        <text>RX + glutathione = an S-substituted glutathione + a halide anion + H(+)</text>
        <dbReference type="Rhea" id="RHEA:16437"/>
        <dbReference type="ChEBI" id="CHEBI:15378"/>
        <dbReference type="ChEBI" id="CHEBI:16042"/>
        <dbReference type="ChEBI" id="CHEBI:17792"/>
        <dbReference type="ChEBI" id="CHEBI:57925"/>
        <dbReference type="ChEBI" id="CHEBI:90779"/>
        <dbReference type="EC" id="2.5.1.18"/>
    </reaction>
</comment>
<feature type="domain" description="GST N-terminal" evidence="7">
    <location>
        <begin position="5"/>
        <end position="89"/>
    </location>
</feature>
<evidence type="ECO:0000256" key="2">
    <source>
        <dbReference type="ARBA" id="ARBA00012452"/>
    </source>
</evidence>
<keyword evidence="10" id="KW-1185">Reference proteome</keyword>
<accession>A0AAW0FVT3</accession>
<dbReference type="SUPFAM" id="SSF52833">
    <property type="entry name" value="Thioredoxin-like"/>
    <property type="match status" value="1"/>
</dbReference>
<reference evidence="9 10" key="1">
    <citation type="submission" date="2022-09" db="EMBL/GenBank/DDBJ databases">
        <authorList>
            <person name="Palmer J.M."/>
        </authorList>
    </citation>
    <scope>NUCLEOTIDE SEQUENCE [LARGE SCALE GENOMIC DNA]</scope>
    <source>
        <strain evidence="9 10">DSM 7382</strain>
    </source>
</reference>
<evidence type="ECO:0000256" key="3">
    <source>
        <dbReference type="ARBA" id="ARBA00022679"/>
    </source>
</evidence>
<dbReference type="GO" id="GO:0005634">
    <property type="term" value="C:nucleus"/>
    <property type="evidence" value="ECO:0007669"/>
    <property type="project" value="UniProtKB-ARBA"/>
</dbReference>
<keyword evidence="3" id="KW-0808">Transferase</keyword>
<comment type="function">
    <text evidence="5">Involved in the oxidative stress response and detoxification.</text>
</comment>
<evidence type="ECO:0000259" key="8">
    <source>
        <dbReference type="PROSITE" id="PS50405"/>
    </source>
</evidence>
<dbReference type="AlphaFoldDB" id="A0AAW0FVT3"/>
<dbReference type="InterPro" id="IPR040079">
    <property type="entry name" value="Glutathione_S-Trfase"/>
</dbReference>
<dbReference type="PANTHER" id="PTHR44051:SF3">
    <property type="entry name" value="TRANSCRIPTIONAL REGULATOR URE2"/>
    <property type="match status" value="1"/>
</dbReference>
<gene>
    <name evidence="9" type="ORF">QCA50_013867</name>
</gene>
<dbReference type="SUPFAM" id="SSF47616">
    <property type="entry name" value="GST C-terminal domain-like"/>
    <property type="match status" value="1"/>
</dbReference>
<dbReference type="PANTHER" id="PTHR44051">
    <property type="entry name" value="GLUTATHIONE S-TRANSFERASE-RELATED"/>
    <property type="match status" value="1"/>
</dbReference>
<comment type="similarity">
    <text evidence="1 6">Belongs to the GST superfamily.</text>
</comment>
<dbReference type="Pfam" id="PF02798">
    <property type="entry name" value="GST_N"/>
    <property type="match status" value="1"/>
</dbReference>
<proteinExistence type="inferred from homology"/>
<dbReference type="CDD" id="cd03048">
    <property type="entry name" value="GST_N_Ure2p_like"/>
    <property type="match status" value="1"/>
</dbReference>
<name>A0AAW0FVT3_9APHY</name>
<dbReference type="SFLD" id="SFLDS00019">
    <property type="entry name" value="Glutathione_Transferase_(cytos"/>
    <property type="match status" value="1"/>
</dbReference>
<comment type="caution">
    <text evidence="9">The sequence shown here is derived from an EMBL/GenBank/DDBJ whole genome shotgun (WGS) entry which is preliminary data.</text>
</comment>
<dbReference type="Gene3D" id="1.20.1050.130">
    <property type="match status" value="1"/>
</dbReference>
<evidence type="ECO:0000313" key="10">
    <source>
        <dbReference type="Proteomes" id="UP001385951"/>
    </source>
</evidence>
<dbReference type="PROSITE" id="PS50404">
    <property type="entry name" value="GST_NTER"/>
    <property type="match status" value="1"/>
</dbReference>
<dbReference type="SFLD" id="SFLDG01151">
    <property type="entry name" value="Main.2:_Nu-like"/>
    <property type="match status" value="1"/>
</dbReference>
<evidence type="ECO:0000256" key="1">
    <source>
        <dbReference type="ARBA" id="ARBA00007409"/>
    </source>
</evidence>
<feature type="domain" description="GST C-terminal" evidence="8">
    <location>
        <begin position="95"/>
        <end position="224"/>
    </location>
</feature>
<dbReference type="InterPro" id="IPR004045">
    <property type="entry name" value="Glutathione_S-Trfase_N"/>
</dbReference>
<sequence>MSHGKHFTLYSHFGGPNGWKVAHVLEELNLTYETVFLKFDKNEHKGPEFTRLNPNGRIPALIDHRNNDFVLWESDAILLYVVDKYDTEKKLSVTDEKERYQLIQWLFFQASGQAPYFGQFRWFAKVHSEKIPSAVERYKNEILRVFGVLDGVLSKQQWLVGNKLTVADLSFVVWNYGAKIDLKEHDAGYNVEKDFPALAAWNAKLEALPSVTKILAQRTAMLKQ</sequence>
<dbReference type="InterPro" id="IPR036282">
    <property type="entry name" value="Glutathione-S-Trfase_C_sf"/>
</dbReference>
<dbReference type="InterPro" id="IPR004046">
    <property type="entry name" value="GST_C"/>
</dbReference>
<evidence type="ECO:0000256" key="4">
    <source>
        <dbReference type="ARBA" id="ARBA00047960"/>
    </source>
</evidence>
<evidence type="ECO:0000259" key="7">
    <source>
        <dbReference type="PROSITE" id="PS50404"/>
    </source>
</evidence>
<evidence type="ECO:0000313" key="9">
    <source>
        <dbReference type="EMBL" id="KAK7683194.1"/>
    </source>
</evidence>
<evidence type="ECO:0000256" key="5">
    <source>
        <dbReference type="ARBA" id="ARBA00060024"/>
    </source>
</evidence>
<dbReference type="EC" id="2.5.1.18" evidence="2"/>
<dbReference type="GO" id="GO:0005737">
    <property type="term" value="C:cytoplasm"/>
    <property type="evidence" value="ECO:0007669"/>
    <property type="project" value="UniProtKB-ARBA"/>
</dbReference>
<dbReference type="Proteomes" id="UP001385951">
    <property type="component" value="Unassembled WGS sequence"/>
</dbReference>